<accession>A0A7R9IFP7</accession>
<dbReference type="AlphaFoldDB" id="A0A7R9IFP7"/>
<gene>
    <name evidence="3" type="ORF">TTEB3V08_LOCUS5558</name>
</gene>
<sequence>MLSILKRVVGFLFHEEYRYYLLALTVVLTVMFQVWQLLLDQVDFPSLQEQGPETLFFLLALAMFGVLYVDVSSQLRQLHAGQKRNSRLVRNLDRQLDLCLEQSMEIVDRFNDGFVECSRLLQVCVDSGGDAVTKILCELDFLEQQQREREKEQELLRQAEEEEQERAALEEERERMEKRRQELMGKMSEEQARKLLAKEKRNAKLKALSEKIKLMREKGLPQKEKRVFEKYVKKEGCDKEKEGNRMEKEAGQPESEMIEMKQKVRKEAEEQMGTARKIMEVALKEIYKEVGKKNERKMATNDIIGKDEDTERSVRLWTHNGGTSEGLVKKSVKLGNMTEKKVDQRNSGKKIMNANTAKEEEKRCMVVKLREDMNNVSVELINKSGCITEEQGHNMEVIYLQNSERKVTQQKAICKDEKMLKLIKSMNVITEGLANKSGGIMEEQGLSTEKAVYLEDSTREAMEQEAVGKDEGMLKFIKALNVISERMQNVPARNHETENNRVHEPTECSYPLDRTVNITRSTPDSYCQYIYK</sequence>
<feature type="transmembrane region" description="Helical" evidence="2">
    <location>
        <begin position="54"/>
        <end position="71"/>
    </location>
</feature>
<keyword evidence="2" id="KW-0472">Membrane</keyword>
<evidence type="ECO:0000256" key="2">
    <source>
        <dbReference type="SAM" id="Phobius"/>
    </source>
</evidence>
<feature type="region of interest" description="Disordered" evidence="1">
    <location>
        <begin position="153"/>
        <end position="173"/>
    </location>
</feature>
<reference evidence="3" key="1">
    <citation type="submission" date="2020-11" db="EMBL/GenBank/DDBJ databases">
        <authorList>
            <person name="Tran Van P."/>
        </authorList>
    </citation>
    <scope>NUCLEOTIDE SEQUENCE</scope>
</reference>
<keyword evidence="2" id="KW-1133">Transmembrane helix</keyword>
<feature type="transmembrane region" description="Helical" evidence="2">
    <location>
        <begin position="20"/>
        <end position="39"/>
    </location>
</feature>
<protein>
    <submittedName>
        <fullName evidence="3">Uncharacterized protein</fullName>
    </submittedName>
</protein>
<organism evidence="3">
    <name type="scientific">Timema tahoe</name>
    <dbReference type="NCBI Taxonomy" id="61484"/>
    <lineage>
        <taxon>Eukaryota</taxon>
        <taxon>Metazoa</taxon>
        <taxon>Ecdysozoa</taxon>
        <taxon>Arthropoda</taxon>
        <taxon>Hexapoda</taxon>
        <taxon>Insecta</taxon>
        <taxon>Pterygota</taxon>
        <taxon>Neoptera</taxon>
        <taxon>Polyneoptera</taxon>
        <taxon>Phasmatodea</taxon>
        <taxon>Timematodea</taxon>
        <taxon>Timematoidea</taxon>
        <taxon>Timematidae</taxon>
        <taxon>Timema</taxon>
    </lineage>
</organism>
<evidence type="ECO:0000313" key="3">
    <source>
        <dbReference type="EMBL" id="CAD7457565.1"/>
    </source>
</evidence>
<dbReference type="EMBL" id="OE001780">
    <property type="protein sequence ID" value="CAD7457565.1"/>
    <property type="molecule type" value="Genomic_DNA"/>
</dbReference>
<name>A0A7R9IFP7_9NEOP</name>
<proteinExistence type="predicted"/>
<keyword evidence="2" id="KW-0812">Transmembrane</keyword>
<evidence type="ECO:0000256" key="1">
    <source>
        <dbReference type="SAM" id="MobiDB-lite"/>
    </source>
</evidence>